<dbReference type="Proteomes" id="UP001151699">
    <property type="component" value="Chromosome A"/>
</dbReference>
<keyword evidence="2" id="KW-1185">Reference proteome</keyword>
<dbReference type="EMBL" id="WJQU01000001">
    <property type="protein sequence ID" value="KAJ6646797.1"/>
    <property type="molecule type" value="Genomic_DNA"/>
</dbReference>
<accession>A0A9Q0NBA6</accession>
<reference evidence="1" key="1">
    <citation type="submission" date="2022-07" db="EMBL/GenBank/DDBJ databases">
        <authorList>
            <person name="Trinca V."/>
            <person name="Uliana J.V.C."/>
            <person name="Torres T.T."/>
            <person name="Ward R.J."/>
            <person name="Monesi N."/>
        </authorList>
    </citation>
    <scope>NUCLEOTIDE SEQUENCE</scope>
    <source>
        <strain evidence="1">HSMRA1968</strain>
        <tissue evidence="1">Whole embryos</tissue>
    </source>
</reference>
<proteinExistence type="predicted"/>
<evidence type="ECO:0000313" key="1">
    <source>
        <dbReference type="EMBL" id="KAJ6646797.1"/>
    </source>
</evidence>
<protein>
    <submittedName>
        <fullName evidence="1">Uncharacterized protein</fullName>
    </submittedName>
</protein>
<dbReference type="AlphaFoldDB" id="A0A9Q0NBA6"/>
<name>A0A9Q0NBA6_9DIPT</name>
<organism evidence="1 2">
    <name type="scientific">Pseudolycoriella hygida</name>
    <dbReference type="NCBI Taxonomy" id="35572"/>
    <lineage>
        <taxon>Eukaryota</taxon>
        <taxon>Metazoa</taxon>
        <taxon>Ecdysozoa</taxon>
        <taxon>Arthropoda</taxon>
        <taxon>Hexapoda</taxon>
        <taxon>Insecta</taxon>
        <taxon>Pterygota</taxon>
        <taxon>Neoptera</taxon>
        <taxon>Endopterygota</taxon>
        <taxon>Diptera</taxon>
        <taxon>Nematocera</taxon>
        <taxon>Sciaroidea</taxon>
        <taxon>Sciaridae</taxon>
        <taxon>Pseudolycoriella</taxon>
    </lineage>
</organism>
<gene>
    <name evidence="1" type="ORF">Bhyg_02011</name>
</gene>
<comment type="caution">
    <text evidence="1">The sequence shown here is derived from an EMBL/GenBank/DDBJ whole genome shotgun (WGS) entry which is preliminary data.</text>
</comment>
<evidence type="ECO:0000313" key="2">
    <source>
        <dbReference type="Proteomes" id="UP001151699"/>
    </source>
</evidence>
<sequence>MNREDVECGTLSLNLSCVTSGASVVFRQYKFQRDIATYYVKLVCRQYLHRRNSLPSEHTSSSAGRIIIPTHLNNIIFI</sequence>